<sequence length="163" mass="16987">MNPLAGWKRAASVGVVLLAVGVLGACGDDEDSSDDGSGGGGVSGPPADASVEEFCEIVNDASWAEGVDTSDNEAVVAALQGWGDELAEVGTPEDIPDDAREGYEISLEQIEALEASDLDKENAFEELEGKLSEDENEKVEAFTEYESETCADAVPDVPEVETS</sequence>
<dbReference type="EMBL" id="VUJW01000003">
    <property type="protein sequence ID" value="KAA1427910.1"/>
    <property type="molecule type" value="Genomic_DNA"/>
</dbReference>
<keyword evidence="2" id="KW-0732">Signal</keyword>
<comment type="caution">
    <text evidence="3">The sequence shown here is derived from an EMBL/GenBank/DDBJ whole genome shotgun (WGS) entry which is preliminary data.</text>
</comment>
<reference evidence="3 4" key="1">
    <citation type="submission" date="2019-09" db="EMBL/GenBank/DDBJ databases">
        <title>Nocardioides panacisoli sp. nov., isolated from the soil of a ginseng field.</title>
        <authorList>
            <person name="Cho C."/>
        </authorList>
    </citation>
    <scope>NUCLEOTIDE SEQUENCE [LARGE SCALE GENOMIC DNA]</scope>
    <source>
        <strain evidence="3 4">BN140041</strain>
    </source>
</reference>
<protein>
    <recommendedName>
        <fullName evidence="5">Lipoprotein</fullName>
    </recommendedName>
</protein>
<feature type="region of interest" description="Disordered" evidence="1">
    <location>
        <begin position="27"/>
        <end position="50"/>
    </location>
</feature>
<organism evidence="3 4">
    <name type="scientific">Nocardioides antri</name>
    <dbReference type="NCBI Taxonomy" id="2607659"/>
    <lineage>
        <taxon>Bacteria</taxon>
        <taxon>Bacillati</taxon>
        <taxon>Actinomycetota</taxon>
        <taxon>Actinomycetes</taxon>
        <taxon>Propionibacteriales</taxon>
        <taxon>Nocardioidaceae</taxon>
        <taxon>Nocardioides</taxon>
    </lineage>
</organism>
<evidence type="ECO:0000313" key="4">
    <source>
        <dbReference type="Proteomes" id="UP000324351"/>
    </source>
</evidence>
<evidence type="ECO:0000256" key="2">
    <source>
        <dbReference type="SAM" id="SignalP"/>
    </source>
</evidence>
<evidence type="ECO:0000313" key="3">
    <source>
        <dbReference type="EMBL" id="KAA1427910.1"/>
    </source>
</evidence>
<proteinExistence type="predicted"/>
<dbReference type="AlphaFoldDB" id="A0A5B1M894"/>
<dbReference type="Proteomes" id="UP000324351">
    <property type="component" value="Unassembled WGS sequence"/>
</dbReference>
<evidence type="ECO:0000256" key="1">
    <source>
        <dbReference type="SAM" id="MobiDB-lite"/>
    </source>
</evidence>
<name>A0A5B1M894_9ACTN</name>
<dbReference type="RefSeq" id="WP_149750402.1">
    <property type="nucleotide sequence ID" value="NZ_VUJW01000003.1"/>
</dbReference>
<feature type="signal peptide" evidence="2">
    <location>
        <begin position="1"/>
        <end position="24"/>
    </location>
</feature>
<reference evidence="3 4" key="2">
    <citation type="submission" date="2019-09" db="EMBL/GenBank/DDBJ databases">
        <authorList>
            <person name="Jin C."/>
        </authorList>
    </citation>
    <scope>NUCLEOTIDE SEQUENCE [LARGE SCALE GENOMIC DNA]</scope>
    <source>
        <strain evidence="3 4">BN140041</strain>
    </source>
</reference>
<gene>
    <name evidence="3" type="ORF">F0U47_10895</name>
</gene>
<keyword evidence="4" id="KW-1185">Reference proteome</keyword>
<accession>A0A5B1M894</accession>
<feature type="chain" id="PRO_5038700158" description="Lipoprotein" evidence="2">
    <location>
        <begin position="25"/>
        <end position="163"/>
    </location>
</feature>
<evidence type="ECO:0008006" key="5">
    <source>
        <dbReference type="Google" id="ProtNLM"/>
    </source>
</evidence>